<organism evidence="2 3">
    <name type="scientific">Niveispirillum cyanobacteriorum</name>
    <dbReference type="NCBI Taxonomy" id="1612173"/>
    <lineage>
        <taxon>Bacteria</taxon>
        <taxon>Pseudomonadati</taxon>
        <taxon>Pseudomonadota</taxon>
        <taxon>Alphaproteobacteria</taxon>
        <taxon>Rhodospirillales</taxon>
        <taxon>Azospirillaceae</taxon>
        <taxon>Niveispirillum</taxon>
    </lineage>
</organism>
<reference evidence="2 3" key="1">
    <citation type="submission" date="2017-12" db="EMBL/GenBank/DDBJ databases">
        <title>Genomes of bacteria within cyanobacterial aggregates.</title>
        <authorList>
            <person name="Cai H."/>
        </authorList>
    </citation>
    <scope>NUCLEOTIDE SEQUENCE [LARGE SCALE GENOMIC DNA]</scope>
    <source>
        <strain evidence="2 3">TH16</strain>
    </source>
</reference>
<feature type="domain" description="Isochorismatase-like" evidence="1">
    <location>
        <begin position="25"/>
        <end position="201"/>
    </location>
</feature>
<name>A0A2K9NGT8_9PROT</name>
<dbReference type="Gene3D" id="3.40.50.850">
    <property type="entry name" value="Isochorismatase-like"/>
    <property type="match status" value="1"/>
</dbReference>
<sequence length="212" mass="22349">MAQDLDADYAQAGFGNRLGWGKRPALLIIDFVNAYLDPACPLYAGVEKVRGQAATLLLAARAARTPVLHTNVAYTPGGVDGGVFFRKVKALSCFERGLHPHWASFAEGLEPIAGEPVITKQYASAFFGTSLASTLASSGIDTLLIAGLSTSGCVRASALDACQHGFVPLVVREAVGDRDARVHEANLFDLHAKYADVIGLEEAVTHLGALEA</sequence>
<dbReference type="AlphaFoldDB" id="A0A2K9NGT8"/>
<keyword evidence="3" id="KW-1185">Reference proteome</keyword>
<dbReference type="EMBL" id="CP025612">
    <property type="protein sequence ID" value="AUN32320.1"/>
    <property type="molecule type" value="Genomic_DNA"/>
</dbReference>
<dbReference type="InterPro" id="IPR036380">
    <property type="entry name" value="Isochorismatase-like_sf"/>
</dbReference>
<dbReference type="OrthoDB" id="7500697at2"/>
<evidence type="ECO:0000313" key="3">
    <source>
        <dbReference type="Proteomes" id="UP000234752"/>
    </source>
</evidence>
<gene>
    <name evidence="2" type="ORF">C0V82_18220</name>
</gene>
<dbReference type="Pfam" id="PF00857">
    <property type="entry name" value="Isochorismatase"/>
    <property type="match status" value="1"/>
</dbReference>
<dbReference type="PANTHER" id="PTHR43540">
    <property type="entry name" value="PEROXYUREIDOACRYLATE/UREIDOACRYLATE AMIDOHYDROLASE-RELATED"/>
    <property type="match status" value="1"/>
</dbReference>
<dbReference type="PANTHER" id="PTHR43540:SF1">
    <property type="entry name" value="ISOCHORISMATASE HYDROLASE"/>
    <property type="match status" value="1"/>
</dbReference>
<accession>A0A2K9NGT8</accession>
<proteinExistence type="predicted"/>
<dbReference type="Proteomes" id="UP000234752">
    <property type="component" value="Chromosome eg_2"/>
</dbReference>
<dbReference type="SUPFAM" id="SSF52499">
    <property type="entry name" value="Isochorismatase-like hydrolases"/>
    <property type="match status" value="1"/>
</dbReference>
<dbReference type="RefSeq" id="WP_102113859.1">
    <property type="nucleotide sequence ID" value="NZ_BMGN01000006.1"/>
</dbReference>
<dbReference type="InterPro" id="IPR000868">
    <property type="entry name" value="Isochorismatase-like_dom"/>
</dbReference>
<protein>
    <submittedName>
        <fullName evidence="2">Isochorismatase</fullName>
    </submittedName>
</protein>
<evidence type="ECO:0000313" key="2">
    <source>
        <dbReference type="EMBL" id="AUN32320.1"/>
    </source>
</evidence>
<evidence type="ECO:0000259" key="1">
    <source>
        <dbReference type="Pfam" id="PF00857"/>
    </source>
</evidence>
<dbReference type="KEGG" id="ncb:C0V82_18220"/>
<dbReference type="InterPro" id="IPR050272">
    <property type="entry name" value="Isochorismatase-like_hydrls"/>
</dbReference>